<dbReference type="AlphaFoldDB" id="A0AAD9K3H6"/>
<keyword evidence="1 3" id="KW-0863">Zinc-finger</keyword>
<proteinExistence type="predicted"/>
<dbReference type="InterPro" id="IPR039209">
    <property type="entry name" value="OBI1"/>
</dbReference>
<evidence type="ECO:0000259" key="6">
    <source>
        <dbReference type="PROSITE" id="PS50089"/>
    </source>
</evidence>
<dbReference type="PANTHER" id="PTHR14609">
    <property type="entry name" value="RING FINGER PROTEIN 219"/>
    <property type="match status" value="1"/>
</dbReference>
<dbReference type="GO" id="GO:0006275">
    <property type="term" value="P:regulation of DNA replication"/>
    <property type="evidence" value="ECO:0007669"/>
    <property type="project" value="InterPro"/>
</dbReference>
<evidence type="ECO:0000256" key="5">
    <source>
        <dbReference type="SAM" id="MobiDB-lite"/>
    </source>
</evidence>
<comment type="caution">
    <text evidence="7">The sequence shown here is derived from an EMBL/GenBank/DDBJ whole genome shotgun (WGS) entry which is preliminary data.</text>
</comment>
<reference evidence="7" key="1">
    <citation type="journal article" date="2023" name="Mol. Biol. Evol.">
        <title>Third-Generation Sequencing Reveals the Adaptive Role of the Epigenome in Three Deep-Sea Polychaetes.</title>
        <authorList>
            <person name="Perez M."/>
            <person name="Aroh O."/>
            <person name="Sun Y."/>
            <person name="Lan Y."/>
            <person name="Juniper S.K."/>
            <person name="Young C.R."/>
            <person name="Angers B."/>
            <person name="Qian P.Y."/>
        </authorList>
    </citation>
    <scope>NUCLEOTIDE SEQUENCE</scope>
    <source>
        <strain evidence="7">R07B-5</strain>
    </source>
</reference>
<evidence type="ECO:0000313" key="7">
    <source>
        <dbReference type="EMBL" id="KAK2164202.1"/>
    </source>
</evidence>
<dbReference type="GO" id="GO:0004842">
    <property type="term" value="F:ubiquitin-protein transferase activity"/>
    <property type="evidence" value="ECO:0007669"/>
    <property type="project" value="InterPro"/>
</dbReference>
<evidence type="ECO:0000256" key="2">
    <source>
        <dbReference type="ARBA" id="ARBA00022833"/>
    </source>
</evidence>
<dbReference type="SMART" id="SM00184">
    <property type="entry name" value="RING"/>
    <property type="match status" value="1"/>
</dbReference>
<accession>A0AAD9K3H6</accession>
<gene>
    <name evidence="7" type="ORF">NP493_1427g01008</name>
</gene>
<dbReference type="CDD" id="cd14686">
    <property type="entry name" value="bZIP"/>
    <property type="match status" value="1"/>
</dbReference>
<name>A0AAD9K3H6_RIDPI</name>
<keyword evidence="8" id="KW-1185">Reference proteome</keyword>
<dbReference type="InterPro" id="IPR035691">
    <property type="entry name" value="OBI1_RING-HC"/>
</dbReference>
<dbReference type="GO" id="GO:0006513">
    <property type="term" value="P:protein monoubiquitination"/>
    <property type="evidence" value="ECO:0007669"/>
    <property type="project" value="InterPro"/>
</dbReference>
<sequence length="489" mass="55137">MANFSKANAKLENCSLAFTLPIACQICLGKVKQPVVCPNQHVFCHGCMDVWLKRNQKCPACRVAISQENPCRPIIGGVNIQPENDQSFSSRELRRARTELLFKEYETEIERLENEMLVCRHDNEQLRHQMQGQLETRSCDSSSKTVPSGSHEAAMLGILTTKLQEAAAQSEKMKAELKKLKQASSSLAEENENLRRENQRLRLELTGRSPRKYGRYTVATLESKVESYEKEALQLQKALERSDSYIEELQRDLSQAKKSQMLEAKNGGRKPVETETSASVRKTRHCDFDETDDTVDMSLTSPQKTNLGRRMQTTHSDESSFQLEMPSPVSPDLVKQCFGDREEGSRSCKKRLEFTLDGPSSGEPFMSKLSKLDTADISVLSLGSPPVDRGRSGAVKRDLFAAPSCDSTMDMLEPTMNESDLCLNSDLSDCMKLLDAAEKNVEQRRSSDVLSQSASSKQRCGDNYFRDFLLKSILSSHPVTCFIWKLYFY</sequence>
<feature type="domain" description="RING-type" evidence="6">
    <location>
        <begin position="24"/>
        <end position="62"/>
    </location>
</feature>
<keyword evidence="1 3" id="KW-0479">Metal-binding</keyword>
<dbReference type="PROSITE" id="PS50089">
    <property type="entry name" value="ZF_RING_2"/>
    <property type="match status" value="1"/>
</dbReference>
<dbReference type="CDD" id="cd16562">
    <property type="entry name" value="RING-HC_RNF219"/>
    <property type="match status" value="1"/>
</dbReference>
<dbReference type="InterPro" id="IPR013083">
    <property type="entry name" value="Znf_RING/FYVE/PHD"/>
</dbReference>
<keyword evidence="2" id="KW-0862">Zinc</keyword>
<dbReference type="Proteomes" id="UP001209878">
    <property type="component" value="Unassembled WGS sequence"/>
</dbReference>
<dbReference type="SUPFAM" id="SSF57850">
    <property type="entry name" value="RING/U-box"/>
    <property type="match status" value="1"/>
</dbReference>
<dbReference type="Pfam" id="PF13923">
    <property type="entry name" value="zf-C3HC4_2"/>
    <property type="match status" value="1"/>
</dbReference>
<organism evidence="7 8">
    <name type="scientific">Ridgeia piscesae</name>
    <name type="common">Tubeworm</name>
    <dbReference type="NCBI Taxonomy" id="27915"/>
    <lineage>
        <taxon>Eukaryota</taxon>
        <taxon>Metazoa</taxon>
        <taxon>Spiralia</taxon>
        <taxon>Lophotrochozoa</taxon>
        <taxon>Annelida</taxon>
        <taxon>Polychaeta</taxon>
        <taxon>Sedentaria</taxon>
        <taxon>Canalipalpata</taxon>
        <taxon>Sabellida</taxon>
        <taxon>Siboglinidae</taxon>
        <taxon>Ridgeia</taxon>
    </lineage>
</organism>
<evidence type="ECO:0000256" key="4">
    <source>
        <dbReference type="SAM" id="Coils"/>
    </source>
</evidence>
<keyword evidence="4" id="KW-0175">Coiled coil</keyword>
<dbReference type="EMBL" id="JAODUO010001427">
    <property type="protein sequence ID" value="KAK2164202.1"/>
    <property type="molecule type" value="Genomic_DNA"/>
</dbReference>
<evidence type="ECO:0000313" key="8">
    <source>
        <dbReference type="Proteomes" id="UP001209878"/>
    </source>
</evidence>
<feature type="region of interest" description="Disordered" evidence="5">
    <location>
        <begin position="257"/>
        <end position="285"/>
    </location>
</feature>
<dbReference type="Gene3D" id="3.30.40.10">
    <property type="entry name" value="Zinc/RING finger domain, C3HC4 (zinc finger)"/>
    <property type="match status" value="1"/>
</dbReference>
<evidence type="ECO:0000256" key="1">
    <source>
        <dbReference type="ARBA" id="ARBA00022771"/>
    </source>
</evidence>
<evidence type="ECO:0000256" key="3">
    <source>
        <dbReference type="PROSITE-ProRule" id="PRU00175"/>
    </source>
</evidence>
<protein>
    <recommendedName>
        <fullName evidence="6">RING-type domain-containing protein</fullName>
    </recommendedName>
</protein>
<dbReference type="GO" id="GO:0008270">
    <property type="term" value="F:zinc ion binding"/>
    <property type="evidence" value="ECO:0007669"/>
    <property type="project" value="UniProtKB-KW"/>
</dbReference>
<dbReference type="InterPro" id="IPR001841">
    <property type="entry name" value="Znf_RING"/>
</dbReference>
<dbReference type="PANTHER" id="PTHR14609:SF1">
    <property type="entry name" value="ORC UBIQUITIN LIGASE 1"/>
    <property type="match status" value="1"/>
</dbReference>
<feature type="coiled-coil region" evidence="4">
    <location>
        <begin position="95"/>
        <end position="129"/>
    </location>
</feature>